<protein>
    <submittedName>
        <fullName evidence="2">Uncharacterized protein</fullName>
    </submittedName>
</protein>
<gene>
    <name evidence="2" type="ORF">HA338_01305</name>
</gene>
<organism evidence="2 3">
    <name type="scientific">Methanosarcina acetivorans</name>
    <dbReference type="NCBI Taxonomy" id="2214"/>
    <lineage>
        <taxon>Archaea</taxon>
        <taxon>Methanobacteriati</taxon>
        <taxon>Methanobacteriota</taxon>
        <taxon>Stenosarchaea group</taxon>
        <taxon>Methanomicrobia</taxon>
        <taxon>Methanosarcinales</taxon>
        <taxon>Methanosarcinaceae</taxon>
        <taxon>Methanosarcina</taxon>
    </lineage>
</organism>
<keyword evidence="1" id="KW-0812">Transmembrane</keyword>
<comment type="caution">
    <text evidence="2">The sequence shown here is derived from an EMBL/GenBank/DDBJ whole genome shotgun (WGS) entry which is preliminary data.</text>
</comment>
<proteinExistence type="predicted"/>
<reference evidence="2" key="1">
    <citation type="journal article" date="2020" name="bioRxiv">
        <title>A rank-normalized archaeal taxonomy based on genome phylogeny resolves widespread incomplete and uneven classifications.</title>
        <authorList>
            <person name="Rinke C."/>
            <person name="Chuvochina M."/>
            <person name="Mussig A.J."/>
            <person name="Chaumeil P.-A."/>
            <person name="Waite D.W."/>
            <person name="Whitman W.B."/>
            <person name="Parks D.H."/>
            <person name="Hugenholtz P."/>
        </authorList>
    </citation>
    <scope>NUCLEOTIDE SEQUENCE</scope>
    <source>
        <strain evidence="2">UBA8876</strain>
    </source>
</reference>
<dbReference type="GeneID" id="43446159"/>
<keyword evidence="1" id="KW-1133">Transmembrane helix</keyword>
<keyword evidence="1" id="KW-0472">Membrane</keyword>
<evidence type="ECO:0000256" key="1">
    <source>
        <dbReference type="SAM" id="Phobius"/>
    </source>
</evidence>
<evidence type="ECO:0000313" key="2">
    <source>
        <dbReference type="EMBL" id="HIH92717.1"/>
    </source>
</evidence>
<feature type="transmembrane region" description="Helical" evidence="1">
    <location>
        <begin position="30"/>
        <end position="47"/>
    </location>
</feature>
<evidence type="ECO:0000313" key="3">
    <source>
        <dbReference type="Proteomes" id="UP000600774"/>
    </source>
</evidence>
<sequence>MNRKLRILLLIGALLIIAGTILNITRDPLILSSGAVAALFMILLFRIDPLSPHE</sequence>
<feature type="transmembrane region" description="Helical" evidence="1">
    <location>
        <begin position="7"/>
        <end position="24"/>
    </location>
</feature>
<dbReference type="EMBL" id="DUJU01000014">
    <property type="protein sequence ID" value="HIH92717.1"/>
    <property type="molecule type" value="Genomic_DNA"/>
</dbReference>
<dbReference type="AlphaFoldDB" id="A0A832VX97"/>
<dbReference type="Proteomes" id="UP000600774">
    <property type="component" value="Unassembled WGS sequence"/>
</dbReference>
<accession>A0A832VX97</accession>
<name>A0A832VX97_9EURY</name>
<dbReference type="RefSeq" id="WP_157860299.1">
    <property type="nucleotide sequence ID" value="NZ_DUJU01000014.1"/>
</dbReference>